<name>A0ACB7CEE5_9ASCO</name>
<gene>
    <name evidence="1" type="ORF">PORY_000154</name>
</gene>
<dbReference type="EMBL" id="JABTEG010000001">
    <property type="protein sequence ID" value="KAG4306166.1"/>
    <property type="molecule type" value="Genomic_DNA"/>
</dbReference>
<reference evidence="1 2" key="1">
    <citation type="journal article" date="2021" name="Commun. Biol.">
        <title>Genomic insights into the host specific adaptation of the Pneumocystis genus.</title>
        <authorList>
            <person name="Cisse O.H."/>
            <person name="Ma L."/>
            <person name="Dekker J.P."/>
            <person name="Khil P.P."/>
            <person name="Youn J.-H."/>
            <person name="Brenchley J.M."/>
            <person name="Blair R."/>
            <person name="Pahar B."/>
            <person name="Chabe M."/>
            <person name="Van Rompay K.K.A."/>
            <person name="Keesler R."/>
            <person name="Sukura A."/>
            <person name="Hirsch V."/>
            <person name="Kutty G."/>
            <person name="Liu Y."/>
            <person name="Peng L."/>
            <person name="Chen J."/>
            <person name="Song J."/>
            <person name="Weissenbacher-Lang C."/>
            <person name="Xu J."/>
            <person name="Upham N.S."/>
            <person name="Stajich J.E."/>
            <person name="Cuomo C.A."/>
            <person name="Cushion M.T."/>
            <person name="Kovacs J.A."/>
        </authorList>
    </citation>
    <scope>NUCLEOTIDE SEQUENCE [LARGE SCALE GENOMIC DNA]</scope>
    <source>
        <strain evidence="1 2">RABM</strain>
    </source>
</reference>
<comment type="caution">
    <text evidence="1">The sequence shown here is derived from an EMBL/GenBank/DDBJ whole genome shotgun (WGS) entry which is preliminary data.</text>
</comment>
<evidence type="ECO:0000313" key="2">
    <source>
        <dbReference type="Proteomes" id="UP000768646"/>
    </source>
</evidence>
<sequence length="297" mass="33663">MNMLDTQRKCQEEEENDPLDDEKAKFKGILEKFRHTPLKRLSEGQGSSIESTQPLHKSVKKSRKNTDQDDESSTKTTRHNKQKRKTNRSYVPPEYYAHLPPGVPDVLGKNLIVIFIGLNPGIATVKAGHAFAGPTNLFWKLLHSSRIVCTETRLRPEDDVTLQKWSIGITNLVSRPTAGSNELSKEEMIEGVPILENKVSTFCPLSVCIVGKGIYEAIYKYKTGKHLKKTFEWGWQPEKMGASGNYEGALIYVVPSTSGRAASYSKEMKEKYWNIFGQWVAERRKERGESEDILNKS</sequence>
<keyword evidence="2" id="KW-1185">Reference proteome</keyword>
<dbReference type="Proteomes" id="UP000768646">
    <property type="component" value="Unassembled WGS sequence"/>
</dbReference>
<accession>A0ACB7CEE5</accession>
<organism evidence="1 2">
    <name type="scientific">Pneumocystis oryctolagi</name>
    <dbReference type="NCBI Taxonomy" id="42067"/>
    <lineage>
        <taxon>Eukaryota</taxon>
        <taxon>Fungi</taxon>
        <taxon>Dikarya</taxon>
        <taxon>Ascomycota</taxon>
        <taxon>Taphrinomycotina</taxon>
        <taxon>Pneumocystomycetes</taxon>
        <taxon>Pneumocystaceae</taxon>
        <taxon>Pneumocystis</taxon>
    </lineage>
</organism>
<evidence type="ECO:0000313" key="1">
    <source>
        <dbReference type="EMBL" id="KAG4306166.1"/>
    </source>
</evidence>
<proteinExistence type="predicted"/>
<protein>
    <submittedName>
        <fullName evidence="1">Uncharacterized protein</fullName>
    </submittedName>
</protein>